<dbReference type="Proteomes" id="UP001501822">
    <property type="component" value="Unassembled WGS sequence"/>
</dbReference>
<accession>A0ABN0WMT7</accession>
<dbReference type="InterPro" id="IPR000866">
    <property type="entry name" value="AhpC/TSA"/>
</dbReference>
<feature type="domain" description="Thioredoxin" evidence="2">
    <location>
        <begin position="66"/>
        <end position="200"/>
    </location>
</feature>
<dbReference type="PROSITE" id="PS51352">
    <property type="entry name" value="THIOREDOXIN_2"/>
    <property type="match status" value="1"/>
</dbReference>
<keyword evidence="1" id="KW-1133">Transmembrane helix</keyword>
<keyword evidence="4" id="KW-1185">Reference proteome</keyword>
<organism evidence="3 4">
    <name type="scientific">Actinoallomurus spadix</name>
    <dbReference type="NCBI Taxonomy" id="79912"/>
    <lineage>
        <taxon>Bacteria</taxon>
        <taxon>Bacillati</taxon>
        <taxon>Actinomycetota</taxon>
        <taxon>Actinomycetes</taxon>
        <taxon>Streptosporangiales</taxon>
        <taxon>Thermomonosporaceae</taxon>
        <taxon>Actinoallomurus</taxon>
    </lineage>
</organism>
<comment type="caution">
    <text evidence="3">The sequence shown here is derived from an EMBL/GenBank/DDBJ whole genome shotgun (WGS) entry which is preliminary data.</text>
</comment>
<keyword evidence="1" id="KW-0472">Membrane</keyword>
<dbReference type="InterPro" id="IPR013766">
    <property type="entry name" value="Thioredoxin_domain"/>
</dbReference>
<dbReference type="Pfam" id="PF00578">
    <property type="entry name" value="AhpC-TSA"/>
    <property type="match status" value="1"/>
</dbReference>
<name>A0ABN0WMT7_9ACTN</name>
<sequence>MDEWPRPTGARRFWERTHLVIFAVVGLVLVGVVGVLNLAILLVTLRRWRELETAGGLPTAGAASNVRMIDRIPSFSARALDGVTVTERTLLGKETLVGFFSITCRACAEAVPVFAGHAERLRAAGGISVAIVHGDDSAESALAAMLGDVMDIVIAEDSKAELSQRYGAKHYPTYAWYGPDGMVTSAGVGVAALRTEPVAP</sequence>
<evidence type="ECO:0000313" key="4">
    <source>
        <dbReference type="Proteomes" id="UP001501822"/>
    </source>
</evidence>
<evidence type="ECO:0000313" key="3">
    <source>
        <dbReference type="EMBL" id="GAA0341507.1"/>
    </source>
</evidence>
<gene>
    <name evidence="3" type="ORF">GCM10010151_33820</name>
</gene>
<dbReference type="EMBL" id="BAAABM010000029">
    <property type="protein sequence ID" value="GAA0341507.1"/>
    <property type="molecule type" value="Genomic_DNA"/>
</dbReference>
<feature type="transmembrane region" description="Helical" evidence="1">
    <location>
        <begin position="20"/>
        <end position="43"/>
    </location>
</feature>
<evidence type="ECO:0000256" key="1">
    <source>
        <dbReference type="SAM" id="Phobius"/>
    </source>
</evidence>
<protein>
    <recommendedName>
        <fullName evidence="2">Thioredoxin domain-containing protein</fullName>
    </recommendedName>
</protein>
<proteinExistence type="predicted"/>
<reference evidence="3 4" key="1">
    <citation type="journal article" date="2019" name="Int. J. Syst. Evol. Microbiol.">
        <title>The Global Catalogue of Microorganisms (GCM) 10K type strain sequencing project: providing services to taxonomists for standard genome sequencing and annotation.</title>
        <authorList>
            <consortium name="The Broad Institute Genomics Platform"/>
            <consortium name="The Broad Institute Genome Sequencing Center for Infectious Disease"/>
            <person name="Wu L."/>
            <person name="Ma J."/>
        </authorList>
    </citation>
    <scope>NUCLEOTIDE SEQUENCE [LARGE SCALE GENOMIC DNA]</scope>
    <source>
        <strain evidence="3 4">JCM 3146</strain>
    </source>
</reference>
<dbReference type="Gene3D" id="3.40.30.10">
    <property type="entry name" value="Glutaredoxin"/>
    <property type="match status" value="1"/>
</dbReference>
<keyword evidence="1" id="KW-0812">Transmembrane</keyword>
<evidence type="ECO:0000259" key="2">
    <source>
        <dbReference type="PROSITE" id="PS51352"/>
    </source>
</evidence>
<dbReference type="InterPro" id="IPR036249">
    <property type="entry name" value="Thioredoxin-like_sf"/>
</dbReference>
<dbReference type="SUPFAM" id="SSF52833">
    <property type="entry name" value="Thioredoxin-like"/>
    <property type="match status" value="1"/>
</dbReference>